<feature type="transmembrane region" description="Helical" evidence="8">
    <location>
        <begin position="107"/>
        <end position="128"/>
    </location>
</feature>
<accession>U4KW01</accession>
<dbReference type="EMBL" id="HF935274">
    <property type="protein sequence ID" value="CCX05838.1"/>
    <property type="molecule type" value="Genomic_DNA"/>
</dbReference>
<dbReference type="GO" id="GO:0005886">
    <property type="term" value="C:plasma membrane"/>
    <property type="evidence" value="ECO:0007669"/>
    <property type="project" value="UniProtKB-SubCell"/>
</dbReference>
<comment type="subcellular location">
    <subcellularLocation>
        <location evidence="2 8">Cell membrane</location>
        <topology evidence="2 8">Multi-pass membrane protein</topology>
    </subcellularLocation>
</comment>
<feature type="transmembrane region" description="Helical" evidence="8">
    <location>
        <begin position="300"/>
        <end position="317"/>
    </location>
</feature>
<evidence type="ECO:0000256" key="4">
    <source>
        <dbReference type="ARBA" id="ARBA00015388"/>
    </source>
</evidence>
<proteinExistence type="inferred from homology"/>
<dbReference type="InterPro" id="IPR007603">
    <property type="entry name" value="Choline_transptr-like"/>
</dbReference>
<dbReference type="PANTHER" id="PTHR12385:SF4">
    <property type="entry name" value="PROTEIN PNS1"/>
    <property type="match status" value="1"/>
</dbReference>
<evidence type="ECO:0000256" key="3">
    <source>
        <dbReference type="ARBA" id="ARBA00007168"/>
    </source>
</evidence>
<dbReference type="OrthoDB" id="44736at2759"/>
<gene>
    <name evidence="10" type="ORF">PCON_05425</name>
</gene>
<organism evidence="10 11">
    <name type="scientific">Pyronema omphalodes (strain CBS 100304)</name>
    <name type="common">Pyronema confluens</name>
    <dbReference type="NCBI Taxonomy" id="1076935"/>
    <lineage>
        <taxon>Eukaryota</taxon>
        <taxon>Fungi</taxon>
        <taxon>Dikarya</taxon>
        <taxon>Ascomycota</taxon>
        <taxon>Pezizomycotina</taxon>
        <taxon>Pezizomycetes</taxon>
        <taxon>Pezizales</taxon>
        <taxon>Pyronemataceae</taxon>
        <taxon>Pyronema</taxon>
    </lineage>
</organism>
<evidence type="ECO:0000256" key="2">
    <source>
        <dbReference type="ARBA" id="ARBA00004651"/>
    </source>
</evidence>
<evidence type="ECO:0000313" key="10">
    <source>
        <dbReference type="EMBL" id="CCX05838.1"/>
    </source>
</evidence>
<keyword evidence="5 8" id="KW-0812">Transmembrane</keyword>
<feature type="transmembrane region" description="Helical" evidence="8">
    <location>
        <begin position="211"/>
        <end position="229"/>
    </location>
</feature>
<keyword evidence="11" id="KW-1185">Reference proteome</keyword>
<dbReference type="AlphaFoldDB" id="U4KW01"/>
<name>U4KW01_PYROM</name>
<dbReference type="STRING" id="1076935.U4KW01"/>
<evidence type="ECO:0000256" key="1">
    <source>
        <dbReference type="ARBA" id="ARBA00002957"/>
    </source>
</evidence>
<dbReference type="Proteomes" id="UP000018144">
    <property type="component" value="Unassembled WGS sequence"/>
</dbReference>
<keyword evidence="7 8" id="KW-0472">Membrane</keyword>
<feature type="transmembrane region" description="Helical" evidence="8">
    <location>
        <begin position="156"/>
        <end position="177"/>
    </location>
</feature>
<evidence type="ECO:0000256" key="8">
    <source>
        <dbReference type="RuleBase" id="RU368066"/>
    </source>
</evidence>
<reference evidence="10 11" key="1">
    <citation type="journal article" date="2013" name="PLoS Genet.">
        <title>The genome and development-dependent transcriptomes of Pyronema confluens: a window into fungal evolution.</title>
        <authorList>
            <person name="Traeger S."/>
            <person name="Altegoer F."/>
            <person name="Freitag M."/>
            <person name="Gabaldon T."/>
            <person name="Kempken F."/>
            <person name="Kumar A."/>
            <person name="Marcet-Houben M."/>
            <person name="Poggeler S."/>
            <person name="Stajich J.E."/>
            <person name="Nowrousian M."/>
        </authorList>
    </citation>
    <scope>NUCLEOTIDE SEQUENCE [LARGE SCALE GENOMIC DNA]</scope>
    <source>
        <strain evidence="11">CBS 100304</strain>
        <tissue evidence="10">Vegetative mycelium</tissue>
    </source>
</reference>
<comment type="similarity">
    <text evidence="3 8">Belongs to the CTL (choline transporter-like) family.</text>
</comment>
<feature type="region of interest" description="Disordered" evidence="9">
    <location>
        <begin position="1"/>
        <end position="92"/>
    </location>
</feature>
<feature type="compositionally biased region" description="Pro residues" evidence="9">
    <location>
        <begin position="51"/>
        <end position="77"/>
    </location>
</feature>
<evidence type="ECO:0000313" key="11">
    <source>
        <dbReference type="Proteomes" id="UP000018144"/>
    </source>
</evidence>
<dbReference type="GO" id="GO:0022857">
    <property type="term" value="F:transmembrane transporter activity"/>
    <property type="evidence" value="ECO:0007669"/>
    <property type="project" value="UniProtKB-UniRule"/>
</dbReference>
<sequence>MANNYYGPPPNQQYGGYPPQPNQYGPPPQQYGNPFHDQQQYQMLHQQPPMNYGPPPQPPPQNYNQPPPQNYNHPPPQQQFDQVQDPPPPYQTFEEKFAVSKPKYQDLWAAILFLISFFGLIVVSGISINGYRATTPTNGKGIKDGRNNFGLSTNTVILFAFILGLAFVISTIYFWIARTFTKKLIYITGILNVTIGFATAVYYFYRKYYSAAVVFLIFAVFYAFCFWSWRPRIPYSVVMLQTAIDVSKRFGHVFRVSALGGLAALVAGAWFSVTFVSVYIKFSPSQNNPACNVKGGNCSSGALIGILVFVTFGFYWLSEVIKNVLHVSVSGVYGSWYFCIRTGLPKHPTLGAFKRAMTTSFGSICFGSLVVAFIQLLKQACSIAQQGEAMDGNIIGCCMFAVLGCILGCLQWIVEYFNHYAYSYIALYGDSYVTAAKATINLMKDRGMDALVNDCLVDPVLTMGAVFVGYLCALLSYLYLQFTNPAYNRDGGFTPVVLAFSFLIGLQIANIFLVPIKSGVATIFTCMAHDPEVLRNDHPDLWDQIVRVYPEVQQGVMA</sequence>
<dbReference type="OMA" id="DTIFVAM"/>
<feature type="transmembrane region" description="Helical" evidence="8">
    <location>
        <begin position="258"/>
        <end position="280"/>
    </location>
</feature>
<feature type="transmembrane region" description="Helical" evidence="8">
    <location>
        <begin position="492"/>
        <end position="514"/>
    </location>
</feature>
<comment type="function">
    <text evidence="1 8">Probably involved in transport through the plasma membrane.</text>
</comment>
<evidence type="ECO:0000256" key="7">
    <source>
        <dbReference type="ARBA" id="ARBA00023136"/>
    </source>
</evidence>
<feature type="transmembrane region" description="Helical" evidence="8">
    <location>
        <begin position="460"/>
        <end position="480"/>
    </location>
</feature>
<dbReference type="PANTHER" id="PTHR12385">
    <property type="entry name" value="CHOLINE TRANSPORTER-LIKE (SLC FAMILY 44)"/>
    <property type="match status" value="1"/>
</dbReference>
<feature type="transmembrane region" description="Helical" evidence="8">
    <location>
        <begin position="394"/>
        <end position="414"/>
    </location>
</feature>
<feature type="compositionally biased region" description="Pro residues" evidence="9">
    <location>
        <begin position="18"/>
        <end position="29"/>
    </location>
</feature>
<evidence type="ECO:0000256" key="6">
    <source>
        <dbReference type="ARBA" id="ARBA00022989"/>
    </source>
</evidence>
<evidence type="ECO:0000256" key="5">
    <source>
        <dbReference type="ARBA" id="ARBA00022692"/>
    </source>
</evidence>
<dbReference type="eggNOG" id="KOG1362">
    <property type="taxonomic scope" value="Eukaryota"/>
</dbReference>
<keyword evidence="6 8" id="KW-1133">Transmembrane helix</keyword>
<feature type="compositionally biased region" description="Low complexity" evidence="9">
    <location>
        <begin position="1"/>
        <end position="17"/>
    </location>
</feature>
<feature type="transmembrane region" description="Helical" evidence="8">
    <location>
        <begin position="356"/>
        <end position="374"/>
    </location>
</feature>
<feature type="compositionally biased region" description="Low complexity" evidence="9">
    <location>
        <begin position="30"/>
        <end position="50"/>
    </location>
</feature>
<dbReference type="Pfam" id="PF04515">
    <property type="entry name" value="Choline_transpo"/>
    <property type="match status" value="1"/>
</dbReference>
<protein>
    <recommendedName>
        <fullName evidence="4 8">Protein PNS1</fullName>
    </recommendedName>
</protein>
<feature type="transmembrane region" description="Helical" evidence="8">
    <location>
        <begin position="184"/>
        <end position="205"/>
    </location>
</feature>
<evidence type="ECO:0000256" key="9">
    <source>
        <dbReference type="SAM" id="MobiDB-lite"/>
    </source>
</evidence>